<evidence type="ECO:0000256" key="6">
    <source>
        <dbReference type="ARBA" id="ARBA00005520"/>
    </source>
</evidence>
<keyword evidence="10 19" id="KW-0378">Hydrolase</keyword>
<feature type="binding site" evidence="19">
    <location>
        <position position="334"/>
    </location>
    <ligand>
        <name>GTP</name>
        <dbReference type="ChEBI" id="CHEBI:37565"/>
    </ligand>
</feature>
<feature type="active site" description="Nucleophile; for GTP cyclohydrolase activity" evidence="19">
    <location>
        <position position="348"/>
    </location>
</feature>
<evidence type="ECO:0000256" key="8">
    <source>
        <dbReference type="ARBA" id="ARBA00022723"/>
    </source>
</evidence>
<evidence type="ECO:0000259" key="20">
    <source>
        <dbReference type="Pfam" id="PF00925"/>
    </source>
</evidence>
<dbReference type="InterPro" id="IPR016299">
    <property type="entry name" value="Riboflavin_synth_RibBA"/>
</dbReference>
<comment type="pathway">
    <text evidence="5 19">Cofactor biosynthesis; riboflavin biosynthesis; 2-hydroxy-3-oxobutyl phosphate from D-ribulose 5-phosphate: step 1/1.</text>
</comment>
<feature type="binding site" evidence="19">
    <location>
        <position position="45"/>
    </location>
    <ligand>
        <name>Mg(2+)</name>
        <dbReference type="ChEBI" id="CHEBI:18420"/>
        <label>2</label>
    </ligand>
</feature>
<dbReference type="EC" id="4.1.99.12" evidence="19"/>
<feature type="binding site" evidence="19">
    <location>
        <begin position="157"/>
        <end position="161"/>
    </location>
    <ligand>
        <name>D-ribulose 5-phosphate</name>
        <dbReference type="ChEBI" id="CHEBI:58121"/>
    </ligand>
</feature>
<evidence type="ECO:0000256" key="2">
    <source>
        <dbReference type="ARBA" id="ARBA00001936"/>
    </source>
</evidence>
<feature type="binding site" evidence="19">
    <location>
        <position position="287"/>
    </location>
    <ligand>
        <name>Zn(2+)</name>
        <dbReference type="ChEBI" id="CHEBI:29105"/>
        <note>catalytic</note>
    </ligand>
</feature>
<feature type="binding site" evidence="19">
    <location>
        <begin position="312"/>
        <end position="314"/>
    </location>
    <ligand>
        <name>GTP</name>
        <dbReference type="ChEBI" id="CHEBI:37565"/>
    </ligand>
</feature>
<comment type="catalytic activity">
    <reaction evidence="1 19">
        <text>D-ribulose 5-phosphate = (2S)-2-hydroxy-3-oxobutyl phosphate + formate + H(+)</text>
        <dbReference type="Rhea" id="RHEA:18457"/>
        <dbReference type="ChEBI" id="CHEBI:15378"/>
        <dbReference type="ChEBI" id="CHEBI:15740"/>
        <dbReference type="ChEBI" id="CHEBI:58121"/>
        <dbReference type="ChEBI" id="CHEBI:58830"/>
        <dbReference type="EC" id="4.1.99.12"/>
    </reaction>
</comment>
<dbReference type="CDD" id="cd00641">
    <property type="entry name" value="GTP_cyclohydro2"/>
    <property type="match status" value="1"/>
</dbReference>
<dbReference type="HAMAP" id="MF_00180">
    <property type="entry name" value="RibB"/>
    <property type="match status" value="1"/>
</dbReference>
<dbReference type="NCBIfam" id="NF006803">
    <property type="entry name" value="PRK09311.1"/>
    <property type="match status" value="1"/>
</dbReference>
<dbReference type="InterPro" id="IPR036144">
    <property type="entry name" value="RibA-like_sf"/>
</dbReference>
<reference evidence="21" key="1">
    <citation type="journal article" date="2020" name="mSystems">
        <title>Genome- and Community-Level Interaction Insights into Carbon Utilization and Element Cycling Functions of Hydrothermarchaeota in Hydrothermal Sediment.</title>
        <authorList>
            <person name="Zhou Z."/>
            <person name="Liu Y."/>
            <person name="Xu W."/>
            <person name="Pan J."/>
            <person name="Luo Z.H."/>
            <person name="Li M."/>
        </authorList>
    </citation>
    <scope>NUCLEOTIDE SEQUENCE [LARGE SCALE GENOMIC DNA]</scope>
    <source>
        <strain evidence="21">SpSt-265</strain>
        <strain evidence="22">SpSt-465</strain>
    </source>
</reference>
<dbReference type="Pfam" id="PF00925">
    <property type="entry name" value="GTP_cyclohydro2"/>
    <property type="match status" value="1"/>
</dbReference>
<dbReference type="Pfam" id="PF00926">
    <property type="entry name" value="DHBP_synthase"/>
    <property type="match status" value="1"/>
</dbReference>
<dbReference type="HAMAP" id="MF_01283">
    <property type="entry name" value="RibBA"/>
    <property type="match status" value="1"/>
</dbReference>
<keyword evidence="13 19" id="KW-0342">GTP-binding</keyword>
<evidence type="ECO:0000256" key="17">
    <source>
        <dbReference type="ARBA" id="ARBA00043932"/>
    </source>
</evidence>
<evidence type="ECO:0000313" key="21">
    <source>
        <dbReference type="EMBL" id="HEA87385.1"/>
    </source>
</evidence>
<feature type="binding site" evidence="19">
    <location>
        <position position="285"/>
    </location>
    <ligand>
        <name>Zn(2+)</name>
        <dbReference type="ChEBI" id="CHEBI:29105"/>
        <note>catalytic</note>
    </ligand>
</feature>
<feature type="binding site" evidence="19">
    <location>
        <position position="290"/>
    </location>
    <ligand>
        <name>GTP</name>
        <dbReference type="ChEBI" id="CHEBI:37565"/>
    </ligand>
</feature>
<comment type="pathway">
    <text evidence="4 19">Cofactor biosynthesis; riboflavin biosynthesis; 5-amino-6-(D-ribitylamino)uracil from GTP: step 1/4.</text>
</comment>
<comment type="similarity">
    <text evidence="6 19">In the N-terminal section; belongs to the DHBP synthase family.</text>
</comment>
<dbReference type="GO" id="GO:0009231">
    <property type="term" value="P:riboflavin biosynthetic process"/>
    <property type="evidence" value="ECO:0007669"/>
    <property type="project" value="UniProtKB-UniRule"/>
</dbReference>
<feature type="binding site" evidence="19">
    <location>
        <begin position="269"/>
        <end position="273"/>
    </location>
    <ligand>
        <name>GTP</name>
        <dbReference type="ChEBI" id="CHEBI:37565"/>
    </ligand>
</feature>
<dbReference type="SUPFAM" id="SSF55821">
    <property type="entry name" value="YrdC/RibB"/>
    <property type="match status" value="1"/>
</dbReference>
<dbReference type="HAMAP" id="MF_00179">
    <property type="entry name" value="RibA"/>
    <property type="match status" value="1"/>
</dbReference>
<evidence type="ECO:0000256" key="10">
    <source>
        <dbReference type="ARBA" id="ARBA00022801"/>
    </source>
</evidence>
<dbReference type="InterPro" id="IPR032677">
    <property type="entry name" value="GTP_cyclohydro_II"/>
</dbReference>
<feature type="site" description="Essential for DHBP synthase activity" evidence="19">
    <location>
        <position position="181"/>
    </location>
</feature>
<dbReference type="GO" id="GO:0005829">
    <property type="term" value="C:cytosol"/>
    <property type="evidence" value="ECO:0007669"/>
    <property type="project" value="TreeGrafter"/>
</dbReference>
<dbReference type="UniPathway" id="UPA00275">
    <property type="reaction ID" value="UER00399"/>
</dbReference>
<protein>
    <recommendedName>
        <fullName evidence="19">Riboflavin biosynthesis protein RibBA</fullName>
    </recommendedName>
    <domain>
        <recommendedName>
            <fullName evidence="19">3,4-dihydroxy-2-butanone 4-phosphate synthase</fullName>
            <shortName evidence="19">DHBP synthase</shortName>
            <ecNumber evidence="19">4.1.99.12</ecNumber>
        </recommendedName>
    </domain>
    <domain>
        <recommendedName>
            <fullName evidence="19">GTP cyclohydrolase-2</fullName>
            <ecNumber evidence="19">3.5.4.25</ecNumber>
        </recommendedName>
        <alternativeName>
            <fullName evidence="19">GTP cyclohydrolase II</fullName>
        </alternativeName>
    </domain>
</protein>
<feature type="region of interest" description="DHBP synthase" evidence="19">
    <location>
        <begin position="1"/>
        <end position="218"/>
    </location>
</feature>
<feature type="region of interest" description="GTP cyclohydrolase II" evidence="19">
    <location>
        <begin position="219"/>
        <end position="426"/>
    </location>
</feature>
<feature type="site" description="Essential for DHBP synthase activity" evidence="19">
    <location>
        <position position="143"/>
    </location>
</feature>
<comment type="cofactor">
    <cofactor evidence="19">
        <name>Mg(2+)</name>
        <dbReference type="ChEBI" id="CHEBI:18420"/>
    </cofactor>
    <cofactor evidence="19">
        <name>Mn(2+)</name>
        <dbReference type="ChEBI" id="CHEBI:29035"/>
    </cofactor>
    <text evidence="19">Binds 2 divalent metal cations per subunit. Magnesium or manganese.</text>
</comment>
<evidence type="ECO:0000256" key="1">
    <source>
        <dbReference type="ARBA" id="ARBA00000141"/>
    </source>
</evidence>
<dbReference type="GO" id="GO:0003935">
    <property type="term" value="F:GTP cyclohydrolase II activity"/>
    <property type="evidence" value="ECO:0007669"/>
    <property type="project" value="UniProtKB-UniRule"/>
</dbReference>
<dbReference type="InterPro" id="IPR017945">
    <property type="entry name" value="DHBP_synth_RibB-like_a/b_dom"/>
</dbReference>
<dbReference type="EMBL" id="DSLG01000006">
    <property type="protein sequence ID" value="HEA87385.1"/>
    <property type="molecule type" value="Genomic_DNA"/>
</dbReference>
<feature type="domain" description="GTP cyclohydrolase II" evidence="20">
    <location>
        <begin position="225"/>
        <end position="390"/>
    </location>
</feature>
<evidence type="ECO:0000256" key="14">
    <source>
        <dbReference type="ARBA" id="ARBA00023211"/>
    </source>
</evidence>
<feature type="binding site" evidence="19">
    <location>
        <position position="49"/>
    </location>
    <ligand>
        <name>D-ribulose 5-phosphate</name>
        <dbReference type="ChEBI" id="CHEBI:58121"/>
    </ligand>
</feature>
<evidence type="ECO:0000256" key="9">
    <source>
        <dbReference type="ARBA" id="ARBA00022741"/>
    </source>
</evidence>
<keyword evidence="15 19" id="KW-0456">Lyase</keyword>
<proteinExistence type="inferred from homology"/>
<comment type="cofactor">
    <cofactor evidence="19">
        <name>Zn(2+)</name>
        <dbReference type="ChEBI" id="CHEBI:29105"/>
    </cofactor>
    <text evidence="19">Binds 1 zinc ion per subunit.</text>
</comment>
<evidence type="ECO:0000256" key="15">
    <source>
        <dbReference type="ARBA" id="ARBA00023239"/>
    </source>
</evidence>
<dbReference type="Gene3D" id="3.40.50.10990">
    <property type="entry name" value="GTP cyclohydrolase II"/>
    <property type="match status" value="1"/>
</dbReference>
<keyword evidence="9 19" id="KW-0547">Nucleotide-binding</keyword>
<evidence type="ECO:0000313" key="22">
    <source>
        <dbReference type="EMBL" id="HFJ53312.1"/>
    </source>
</evidence>
<dbReference type="InterPro" id="IPR000422">
    <property type="entry name" value="DHBP_synthase_RibB"/>
</dbReference>
<keyword evidence="14 19" id="KW-0464">Manganese</keyword>
<evidence type="ECO:0000256" key="5">
    <source>
        <dbReference type="ARBA" id="ARBA00004904"/>
    </source>
</evidence>
<dbReference type="GO" id="GO:0008270">
    <property type="term" value="F:zinc ion binding"/>
    <property type="evidence" value="ECO:0007669"/>
    <property type="project" value="UniProtKB-UniRule"/>
</dbReference>
<keyword evidence="16 19" id="KW-0511">Multifunctional enzyme</keyword>
<feature type="binding site" evidence="19">
    <location>
        <position position="45"/>
    </location>
    <ligand>
        <name>Mg(2+)</name>
        <dbReference type="ChEBI" id="CHEBI:18420"/>
        <label>1</label>
    </ligand>
</feature>
<evidence type="ECO:0000256" key="3">
    <source>
        <dbReference type="ARBA" id="ARBA00002284"/>
    </source>
</evidence>
<dbReference type="FunFam" id="3.90.870.10:FF:000001">
    <property type="entry name" value="Riboflavin biosynthesis protein RibBA"/>
    <property type="match status" value="1"/>
</dbReference>
<keyword evidence="11 19" id="KW-0862">Zinc</keyword>
<dbReference type="InterPro" id="IPR000926">
    <property type="entry name" value="RibA"/>
</dbReference>
<evidence type="ECO:0000256" key="13">
    <source>
        <dbReference type="ARBA" id="ARBA00023134"/>
    </source>
</evidence>
<feature type="binding site" evidence="19">
    <location>
        <position position="181"/>
    </location>
    <ligand>
        <name>D-ribulose 5-phosphate</name>
        <dbReference type="ChEBI" id="CHEBI:58121"/>
    </ligand>
</feature>
<evidence type="ECO:0000256" key="16">
    <source>
        <dbReference type="ARBA" id="ARBA00023268"/>
    </source>
</evidence>
<organism evidence="21">
    <name type="scientific">candidate division WOR-3 bacterium</name>
    <dbReference type="NCBI Taxonomy" id="2052148"/>
    <lineage>
        <taxon>Bacteria</taxon>
        <taxon>Bacteria division WOR-3</taxon>
    </lineage>
</organism>
<evidence type="ECO:0000256" key="7">
    <source>
        <dbReference type="ARBA" id="ARBA00022619"/>
    </source>
</evidence>
<gene>
    <name evidence="19" type="primary">ribBA</name>
    <name evidence="21" type="ORF">ENP94_05150</name>
    <name evidence="22" type="ORF">ENS16_01305</name>
</gene>
<keyword evidence="12 19" id="KW-0460">Magnesium</keyword>
<dbReference type="AlphaFoldDB" id="A0A7C1SK47"/>
<feature type="binding site" evidence="19">
    <location>
        <position position="274"/>
    </location>
    <ligand>
        <name>Zn(2+)</name>
        <dbReference type="ChEBI" id="CHEBI:29105"/>
        <note>catalytic</note>
    </ligand>
</feature>
<feature type="binding site" evidence="19">
    <location>
        <begin position="44"/>
        <end position="45"/>
    </location>
    <ligand>
        <name>D-ribulose 5-phosphate</name>
        <dbReference type="ChEBI" id="CHEBI:58121"/>
    </ligand>
</feature>
<dbReference type="SUPFAM" id="SSF142695">
    <property type="entry name" value="RibA-like"/>
    <property type="match status" value="1"/>
</dbReference>
<comment type="function">
    <text evidence="3 19">Catalyzes the conversion of D-ribulose 5-phosphate to formate and 3,4-dihydroxy-2-butanone 4-phosphate.</text>
</comment>
<dbReference type="NCBIfam" id="TIGR00505">
    <property type="entry name" value="ribA"/>
    <property type="match status" value="1"/>
</dbReference>
<dbReference type="NCBIfam" id="NF001591">
    <property type="entry name" value="PRK00393.1"/>
    <property type="match status" value="1"/>
</dbReference>
<dbReference type="PIRSF" id="PIRSF001259">
    <property type="entry name" value="RibA"/>
    <property type="match status" value="1"/>
</dbReference>
<dbReference type="FunFam" id="3.40.50.10990:FF:000001">
    <property type="entry name" value="Riboflavin biosynthesis protein RibBA"/>
    <property type="match status" value="1"/>
</dbReference>
<dbReference type="GO" id="GO:0005525">
    <property type="term" value="F:GTP binding"/>
    <property type="evidence" value="ECO:0007669"/>
    <property type="project" value="UniProtKB-KW"/>
</dbReference>
<keyword evidence="8 19" id="KW-0479">Metal-binding</keyword>
<feature type="binding site" evidence="19">
    <location>
        <position position="160"/>
    </location>
    <ligand>
        <name>Mg(2+)</name>
        <dbReference type="ChEBI" id="CHEBI:18420"/>
        <label>2</label>
    </ligand>
</feature>
<comment type="function">
    <text evidence="17 19">Catalyzes the conversion of GTP to 2,5-diamino-6-ribosylamino-4(3H)-pyrimidinone 5'-phosphate (DARP), formate and pyrophosphate.</text>
</comment>
<dbReference type="PANTHER" id="PTHR21327:SF18">
    <property type="entry name" value="3,4-DIHYDROXY-2-BUTANONE 4-PHOSPHATE SYNTHASE"/>
    <property type="match status" value="1"/>
</dbReference>
<dbReference type="NCBIfam" id="TIGR00506">
    <property type="entry name" value="ribB"/>
    <property type="match status" value="1"/>
</dbReference>
<feature type="active site" description="Proton acceptor; for GTP cyclohydrolase activity" evidence="19">
    <location>
        <position position="346"/>
    </location>
</feature>
<evidence type="ECO:0000256" key="11">
    <source>
        <dbReference type="ARBA" id="ARBA00022833"/>
    </source>
</evidence>
<dbReference type="GO" id="GO:0008686">
    <property type="term" value="F:3,4-dihydroxy-2-butanone-4-phosphate synthase activity"/>
    <property type="evidence" value="ECO:0007669"/>
    <property type="project" value="UniProtKB-UniRule"/>
</dbReference>
<dbReference type="PANTHER" id="PTHR21327">
    <property type="entry name" value="GTP CYCLOHYDROLASE II-RELATED"/>
    <property type="match status" value="1"/>
</dbReference>
<evidence type="ECO:0000256" key="19">
    <source>
        <dbReference type="HAMAP-Rule" id="MF_01283"/>
    </source>
</evidence>
<evidence type="ECO:0000256" key="12">
    <source>
        <dbReference type="ARBA" id="ARBA00022842"/>
    </source>
</evidence>
<accession>A0A7C1SK47</accession>
<comment type="catalytic activity">
    <reaction evidence="18 19">
        <text>GTP + 4 H2O = 2,5-diamino-6-hydroxy-4-(5-phosphoribosylamino)-pyrimidine + formate + 2 phosphate + 3 H(+)</text>
        <dbReference type="Rhea" id="RHEA:23704"/>
        <dbReference type="ChEBI" id="CHEBI:15377"/>
        <dbReference type="ChEBI" id="CHEBI:15378"/>
        <dbReference type="ChEBI" id="CHEBI:15740"/>
        <dbReference type="ChEBI" id="CHEBI:37565"/>
        <dbReference type="ChEBI" id="CHEBI:43474"/>
        <dbReference type="ChEBI" id="CHEBI:58614"/>
        <dbReference type="EC" id="3.5.4.25"/>
    </reaction>
</comment>
<evidence type="ECO:0000256" key="18">
    <source>
        <dbReference type="ARBA" id="ARBA00049295"/>
    </source>
</evidence>
<evidence type="ECO:0000256" key="4">
    <source>
        <dbReference type="ARBA" id="ARBA00004853"/>
    </source>
</evidence>
<dbReference type="EMBL" id="DSTU01000002">
    <property type="protein sequence ID" value="HFJ53312.1"/>
    <property type="molecule type" value="Genomic_DNA"/>
</dbReference>
<dbReference type="GO" id="GO:0030145">
    <property type="term" value="F:manganese ion binding"/>
    <property type="evidence" value="ECO:0007669"/>
    <property type="project" value="UniProtKB-UniRule"/>
</dbReference>
<dbReference type="EC" id="3.5.4.25" evidence="19"/>
<comment type="caution">
    <text evidence="21">The sequence shown here is derived from an EMBL/GenBank/DDBJ whole genome shotgun (WGS) entry which is preliminary data.</text>
</comment>
<dbReference type="GO" id="GO:0000287">
    <property type="term" value="F:magnesium ion binding"/>
    <property type="evidence" value="ECO:0007669"/>
    <property type="project" value="UniProtKB-UniRule"/>
</dbReference>
<comment type="similarity">
    <text evidence="19">In the C-terminal section; belongs to the GTP cyclohydrolase II family.</text>
</comment>
<comment type="cofactor">
    <cofactor evidence="2">
        <name>Mn(2+)</name>
        <dbReference type="ChEBI" id="CHEBI:29035"/>
    </cofactor>
</comment>
<keyword evidence="7 19" id="KW-0686">Riboflavin biosynthesis</keyword>
<feature type="binding site" evidence="19">
    <location>
        <position position="369"/>
    </location>
    <ligand>
        <name>GTP</name>
        <dbReference type="ChEBI" id="CHEBI:37565"/>
    </ligand>
</feature>
<feature type="binding site" evidence="19">
    <location>
        <position position="374"/>
    </location>
    <ligand>
        <name>GTP</name>
        <dbReference type="ChEBI" id="CHEBI:37565"/>
    </ligand>
</feature>
<dbReference type="Gene3D" id="3.90.870.10">
    <property type="entry name" value="DHBP synthase"/>
    <property type="match status" value="1"/>
</dbReference>
<sequence length="426" mass="46921">MPGNRTQSRCRQTRSTGAGFTTVREALKEFRQGRMLIVVDDEARENEGDLVCAAEKITPAKVNFMAKYGRGLICVALTADRARELELVPQTQNSTALHGTAWTVSVDAVRGTTTGISAHDRSITIKALVDPQTRPEDLARPGHIFPLIAREGGVLVRAGHTEAAVDLARLAGLQPAGVLCEIMADNGRMARLPELQRLARRFGLKILTIKDLIEYRRQQEILVQRLVETELPTRYGNFRLIVYEDKIEGYAHLALVKGEVAGKERVLVRVHSQCLTGDVLHSLRCDCGEQLAKAMQMIAQEGCGVLLYMRQEGRGIGITNKIRAYALQDQGLDTVEANLALGFPPDLRDYGIGAQILCDLGLSSIRLLTNNPRKVVGLAGFGLKIVERVPIVVKPNRRNLKYLITKRDRLGHILGEIEKGVTDGKA</sequence>
<name>A0A7C1SK47_UNCW3</name>